<feature type="domain" description="AbiEi antitoxin C-terminal" evidence="1">
    <location>
        <begin position="99"/>
        <end position="218"/>
    </location>
</feature>
<dbReference type="Gene3D" id="3.90.56.20">
    <property type="entry name" value="replication protein C, winged helix domain"/>
    <property type="match status" value="1"/>
</dbReference>
<evidence type="ECO:0000259" key="1">
    <source>
        <dbReference type="Pfam" id="PF09407"/>
    </source>
</evidence>
<dbReference type="Proteomes" id="UP000554965">
    <property type="component" value="Unassembled WGS sequence"/>
</dbReference>
<dbReference type="EMBL" id="OCTY01000002">
    <property type="protein sequence ID" value="SOJ54031.1"/>
    <property type="molecule type" value="Genomic_DNA"/>
</dbReference>
<dbReference type="AlphaFoldDB" id="A0A7Z7IIJ8"/>
<dbReference type="SUPFAM" id="SSF160887">
    <property type="entry name" value="Rv2827c C-terminal domain-like"/>
    <property type="match status" value="1"/>
</dbReference>
<evidence type="ECO:0000313" key="2">
    <source>
        <dbReference type="EMBL" id="SOJ54031.1"/>
    </source>
</evidence>
<dbReference type="Pfam" id="PF09407">
    <property type="entry name" value="AbiEi_1"/>
    <property type="match status" value="1"/>
</dbReference>
<dbReference type="InterPro" id="IPR018547">
    <property type="entry name" value="AbiEi_C"/>
</dbReference>
<proteinExistence type="predicted"/>
<dbReference type="RefSeq" id="WP_186242148.1">
    <property type="nucleotide sequence ID" value="NZ_OCTY01000002.1"/>
</dbReference>
<keyword evidence="3" id="KW-1185">Reference proteome</keyword>
<evidence type="ECO:0000313" key="3">
    <source>
        <dbReference type="Proteomes" id="UP000554965"/>
    </source>
</evidence>
<comment type="caution">
    <text evidence="2">The sequence shown here is derived from an EMBL/GenBank/DDBJ whole genome shotgun (WGS) entry which is preliminary data.</text>
</comment>
<organism evidence="2 3">
    <name type="scientific">Mycobacterium simulans</name>
    <dbReference type="NCBI Taxonomy" id="627089"/>
    <lineage>
        <taxon>Bacteria</taxon>
        <taxon>Bacillati</taxon>
        <taxon>Actinomycetota</taxon>
        <taxon>Actinomycetes</taxon>
        <taxon>Mycobacteriales</taxon>
        <taxon>Mycobacteriaceae</taxon>
        <taxon>Mycobacterium</taxon>
    </lineage>
</organism>
<reference evidence="2 3" key="1">
    <citation type="submission" date="2017-10" db="EMBL/GenBank/DDBJ databases">
        <authorList>
            <consortium name="Urmite Genomes"/>
        </authorList>
    </citation>
    <scope>NUCLEOTIDE SEQUENCE [LARGE SCALE GENOMIC DNA]</scope>
    <source>
        <strain evidence="2 3">FB-527</strain>
    </source>
</reference>
<protein>
    <recommendedName>
        <fullName evidence="1">AbiEi antitoxin C-terminal domain-containing protein</fullName>
    </recommendedName>
</protein>
<accession>A0A7Z7IIJ8</accession>
<name>A0A7Z7IIJ8_9MYCO</name>
<gene>
    <name evidence="2" type="ORF">MSIMFB_01529</name>
</gene>
<sequence>MTVRVIPRSVADVVEQLELDGDLVVTSDRLATVMHQVGLDGDEAATRRLAYELQRYGWLGQLRTRHAWEFLPAARGGAYGSGDRFIEVRAQRAVDTDWRGVLAMETAASVLGLAQRLPEQEVVALAAEQAFPKALAGDWRYVRIELPEAGLTTVNGLPSWNLEGLTVGIAVRPSAYKDVAGLGQWLPDALTRVDIDTVIHLLETKPRATAQRAAYVLGSAGNRDARVAIVAAYPATETVWLGPRVAGTGVFDTETKVNDTLLHRYLTVGTGS</sequence>